<name>A0A2H4YF43_9CAUD</name>
<accession>A0A2H4YF43</accession>
<protein>
    <submittedName>
        <fullName evidence="1">Uncharacterized protein</fullName>
    </submittedName>
</protein>
<sequence>MKARIKDFGINIEAYVSSDESDYLYELVGIHGLHVFFYHAEQQTEFEIEETENGYSFELNCIMFEDIPSKFIELIQEIEFNINEDVKNQVMNDIKSELYRN</sequence>
<keyword evidence="2" id="KW-1185">Reference proteome</keyword>
<dbReference type="Proteomes" id="UP000240934">
    <property type="component" value="Segment"/>
</dbReference>
<evidence type="ECO:0000313" key="1">
    <source>
        <dbReference type="EMBL" id="AUE22595.1"/>
    </source>
</evidence>
<organism evidence="1 2">
    <name type="scientific">Aeromonas phage Ah1</name>
    <dbReference type="NCBI Taxonomy" id="2053701"/>
    <lineage>
        <taxon>Viruses</taxon>
        <taxon>Duplodnaviria</taxon>
        <taxon>Heunggongvirae</taxon>
        <taxon>Uroviricota</taxon>
        <taxon>Caudoviricetes</taxon>
        <taxon>Pantevenvirales</taxon>
        <taxon>Straboviridae</taxon>
        <taxon>Cinqassovirus</taxon>
        <taxon>Cinqassovirus ah1</taxon>
    </lineage>
</organism>
<dbReference type="EMBL" id="MG250483">
    <property type="protein sequence ID" value="AUE22595.1"/>
    <property type="molecule type" value="Genomic_DNA"/>
</dbReference>
<evidence type="ECO:0000313" key="2">
    <source>
        <dbReference type="Proteomes" id="UP000240934"/>
    </source>
</evidence>
<reference evidence="1 2" key="1">
    <citation type="submission" date="2017-10" db="EMBL/GenBank/DDBJ databases">
        <title>Antibacterial composition for extension of chilled fish shelf life and decreasing of risk of food-borne infections, bacteriophage strains for its preparation.</title>
        <authorList>
            <person name="Zulkarneev E.R."/>
            <person name="Aleshkin A.V."/>
            <person name="Rubalsky O.V."/>
            <person name="Kiseleva I.A."/>
            <person name="Rubalskii E.O."/>
            <person name="Lebedev S.N."/>
        </authorList>
    </citation>
    <scope>NUCLEOTIDE SEQUENCE [LARGE SCALE GENOMIC DNA]</scope>
</reference>
<gene>
    <name evidence="1" type="ORF">Ah1_00054</name>
</gene>
<proteinExistence type="predicted"/>